<dbReference type="PANTHER" id="PTHR14224:SF27">
    <property type="entry name" value="LEUCINE-RICH REPEAT-CONTAINING PROTEIN 14B"/>
    <property type="match status" value="1"/>
</dbReference>
<dbReference type="AlphaFoldDB" id="A0AA35QQJ7"/>
<protein>
    <submittedName>
        <fullName evidence="3">Leucine rich repeat containing 14B</fullName>
    </submittedName>
</protein>
<proteinExistence type="predicted"/>
<dbReference type="EMBL" id="CANTUW010000235">
    <property type="protein sequence ID" value="CAI7935311.1"/>
    <property type="molecule type" value="Genomic_DNA"/>
</dbReference>
<comment type="caution">
    <text evidence="3">The sequence shown here is derived from an EMBL/GenBank/DDBJ whole genome shotgun (WGS) entry which is preliminary data.</text>
</comment>
<sequence>MHSLRFLSAGALVSNTELIKGNLGSVAHNLFPLLFKASYLQEQGEVLHDLVANWPLKELNIGKLLGKTIDHQEDISSRVCSVCLTSCLTGLRDYVLNCSSPYAKRLKVVDLTGLKDVEVQLCNCRKTMGRWARTELLSKICYDLLVEMQRLKFNPDVFEISVDVLTDVFVTERNYELLVQALLMRCHCPLKIRCASFRVDNLALRKLFYIIKLTDPSSLLKFEIVHNVRLEMEHLHMLLNNVHFPQLTSLTLPARTFDVRRFTPEDEAILVGIGEKLSQMTQLTELSLAFSTLTGRIRKLLSSKTLLVLDSGSCNVNTKSSANALNFQNSLFSTSFKGCTNHSLKDLYLSRFFWAFLVTSSSLNKVSFILHLKEPVGVSLISIFTALSSEQVLDKFPLFLSLISTKSKLSVISKRFSISPHLSFVNHPIQKVFSSSEISHPVPKVCKFLHKKVSQIVFLKFRQYRPVVLKLPMYRCYFRGGAIEIGSVLLRRSGDPLENHT</sequence>
<dbReference type="PANTHER" id="PTHR14224">
    <property type="entry name" value="SIMILAR TO PREFERENTIALLY EXPRESSED ANTIGEN IN MELANOMA-LIKE 3"/>
    <property type="match status" value="1"/>
</dbReference>
<dbReference type="GO" id="GO:0005737">
    <property type="term" value="C:cytoplasm"/>
    <property type="evidence" value="ECO:0007669"/>
    <property type="project" value="TreeGrafter"/>
</dbReference>
<keyword evidence="1" id="KW-0433">Leucine-rich repeat</keyword>
<keyword evidence="4" id="KW-1185">Reference proteome</keyword>
<name>A0AA35QQJ7_9SAUR</name>
<accession>A0AA35QQJ7</accession>
<organism evidence="3 4">
    <name type="scientific">Podarcis lilfordi</name>
    <name type="common">Lilford's wall lizard</name>
    <dbReference type="NCBI Taxonomy" id="74358"/>
    <lineage>
        <taxon>Eukaryota</taxon>
        <taxon>Metazoa</taxon>
        <taxon>Chordata</taxon>
        <taxon>Craniata</taxon>
        <taxon>Vertebrata</taxon>
        <taxon>Euteleostomi</taxon>
        <taxon>Lepidosauria</taxon>
        <taxon>Squamata</taxon>
        <taxon>Bifurcata</taxon>
        <taxon>Unidentata</taxon>
        <taxon>Episquamata</taxon>
        <taxon>Laterata</taxon>
        <taxon>Lacertibaenia</taxon>
        <taxon>Lacertidae</taxon>
        <taxon>Podarcis</taxon>
    </lineage>
</organism>
<dbReference type="Proteomes" id="UP001178461">
    <property type="component" value="Unassembled WGS sequence"/>
</dbReference>
<evidence type="ECO:0000256" key="2">
    <source>
        <dbReference type="ARBA" id="ARBA00022737"/>
    </source>
</evidence>
<evidence type="ECO:0000313" key="3">
    <source>
        <dbReference type="EMBL" id="CAI7935311.1"/>
    </source>
</evidence>
<gene>
    <name evidence="3" type="ORF">PODLI_1B001088</name>
</gene>
<dbReference type="InterPro" id="IPR050694">
    <property type="entry name" value="LRRC14/PRAME"/>
</dbReference>
<feature type="non-terminal residue" evidence="3">
    <location>
        <position position="501"/>
    </location>
</feature>
<evidence type="ECO:0000256" key="1">
    <source>
        <dbReference type="ARBA" id="ARBA00022614"/>
    </source>
</evidence>
<keyword evidence="2" id="KW-0677">Repeat</keyword>
<evidence type="ECO:0000313" key="4">
    <source>
        <dbReference type="Proteomes" id="UP001178461"/>
    </source>
</evidence>
<reference evidence="3" key="1">
    <citation type="submission" date="2022-12" db="EMBL/GenBank/DDBJ databases">
        <authorList>
            <person name="Alioto T."/>
            <person name="Alioto T."/>
            <person name="Gomez Garrido J."/>
        </authorList>
    </citation>
    <scope>NUCLEOTIDE SEQUENCE</scope>
</reference>